<gene>
    <name evidence="2" type="ORF">BCF44_1358</name>
</gene>
<dbReference type="EMBL" id="QUNO01000035">
    <property type="protein sequence ID" value="REH25969.1"/>
    <property type="molecule type" value="Genomic_DNA"/>
</dbReference>
<dbReference type="AlphaFoldDB" id="A0A3E0GSR6"/>
<evidence type="ECO:0000259" key="1">
    <source>
        <dbReference type="SMART" id="SM00860"/>
    </source>
</evidence>
<feature type="domain" description="Knr4/Smi1-like" evidence="1">
    <location>
        <begin position="37"/>
        <end position="216"/>
    </location>
</feature>
<dbReference type="RefSeq" id="WP_116182063.1">
    <property type="nucleotide sequence ID" value="NZ_CP144375.1"/>
</dbReference>
<reference evidence="2 3" key="1">
    <citation type="submission" date="2018-08" db="EMBL/GenBank/DDBJ databases">
        <title>Genomic Encyclopedia of Archaeal and Bacterial Type Strains, Phase II (KMG-II): from individual species to whole genera.</title>
        <authorList>
            <person name="Goeker M."/>
        </authorList>
    </citation>
    <scope>NUCLEOTIDE SEQUENCE [LARGE SCALE GENOMIC DNA]</scope>
    <source>
        <strain evidence="2 3">DSM 45791</strain>
    </source>
</reference>
<dbReference type="Proteomes" id="UP000256269">
    <property type="component" value="Unassembled WGS sequence"/>
</dbReference>
<dbReference type="OrthoDB" id="1190024at2"/>
<dbReference type="InterPro" id="IPR018958">
    <property type="entry name" value="Knr4/Smi1-like_dom"/>
</dbReference>
<sequence length="226" mass="25073">MHEIWAGVRSRVEALAGRPGAAEVFGASGHGFALDAPLTREQLVDWETRVGATLPTSYRSFLTEVAAAGAGPYYGLLGFRVIDGIAHWIGDRWRGPAELNLRVTFPHRDTFQPDMWPQFDALPAPEQFPTLADHAEAVRRRAELVQALEDRDEADTYGTIPLSHQGCGYYDLLVVNGPDAGHVWLDERASDGPISPYTDDTGHVTFERWYLTWLEQAEATCARHTA</sequence>
<name>A0A3E0GSR6_9PSEU</name>
<accession>A0A3E0GSR6</accession>
<dbReference type="SMART" id="SM00860">
    <property type="entry name" value="SMI1_KNR4"/>
    <property type="match status" value="1"/>
</dbReference>
<protein>
    <recommendedName>
        <fullName evidence="1">Knr4/Smi1-like domain-containing protein</fullName>
    </recommendedName>
</protein>
<dbReference type="SUPFAM" id="SSF160631">
    <property type="entry name" value="SMI1/KNR4-like"/>
    <property type="match status" value="1"/>
</dbReference>
<comment type="caution">
    <text evidence="2">The sequence shown here is derived from an EMBL/GenBank/DDBJ whole genome shotgun (WGS) entry which is preliminary data.</text>
</comment>
<evidence type="ECO:0000313" key="2">
    <source>
        <dbReference type="EMBL" id="REH25969.1"/>
    </source>
</evidence>
<organism evidence="2 3">
    <name type="scientific">Kutzneria buriramensis</name>
    <dbReference type="NCBI Taxonomy" id="1045776"/>
    <lineage>
        <taxon>Bacteria</taxon>
        <taxon>Bacillati</taxon>
        <taxon>Actinomycetota</taxon>
        <taxon>Actinomycetes</taxon>
        <taxon>Pseudonocardiales</taxon>
        <taxon>Pseudonocardiaceae</taxon>
        <taxon>Kutzneria</taxon>
    </lineage>
</organism>
<evidence type="ECO:0000313" key="3">
    <source>
        <dbReference type="Proteomes" id="UP000256269"/>
    </source>
</evidence>
<dbReference type="InterPro" id="IPR037883">
    <property type="entry name" value="Knr4/Smi1-like_sf"/>
</dbReference>
<proteinExistence type="predicted"/>
<keyword evidence="3" id="KW-1185">Reference proteome</keyword>